<gene>
    <name evidence="1" type="ORF">DMN91_002189</name>
</gene>
<dbReference type="OrthoDB" id="7537137at2759"/>
<accession>A0A3L8E075</accession>
<proteinExistence type="predicted"/>
<evidence type="ECO:0000313" key="1">
    <source>
        <dbReference type="EMBL" id="RLU26026.1"/>
    </source>
</evidence>
<dbReference type="PANTHER" id="PTHR33053:SF9">
    <property type="entry name" value="AGAP000105-PA"/>
    <property type="match status" value="1"/>
</dbReference>
<name>A0A3L8E075_OOCBI</name>
<organism evidence="1 2">
    <name type="scientific">Ooceraea biroi</name>
    <name type="common">Clonal raider ant</name>
    <name type="synonym">Cerapachys biroi</name>
    <dbReference type="NCBI Taxonomy" id="2015173"/>
    <lineage>
        <taxon>Eukaryota</taxon>
        <taxon>Metazoa</taxon>
        <taxon>Ecdysozoa</taxon>
        <taxon>Arthropoda</taxon>
        <taxon>Hexapoda</taxon>
        <taxon>Insecta</taxon>
        <taxon>Pterygota</taxon>
        <taxon>Neoptera</taxon>
        <taxon>Endopterygota</taxon>
        <taxon>Hymenoptera</taxon>
        <taxon>Apocrita</taxon>
        <taxon>Aculeata</taxon>
        <taxon>Formicoidea</taxon>
        <taxon>Formicidae</taxon>
        <taxon>Dorylinae</taxon>
        <taxon>Ooceraea</taxon>
    </lineage>
</organism>
<sequence>MKMMMRVMISKTQPQHHLNHSVLERINTGMVSQFRLDSLHLVYLGVFKRLITTWCKWNGMWKLNRMTITAISRTLECISIYCPQDLTRKPRSLEELKFFKGTEFRRLCLYDGILVFKDFVNENIYKHFLLLHSAIYILSHPILVHSMSDYANQLLRTFITHAATIYGKKFVVYNVHALSHLAEECALHGHLESFSAFKYENFLKSIKCLLQSGYKPLHQVANRDLERNISVPIILESNVGEVKLSKRFIPQIEVLHGVHYKCVTIDNVVLQIGKKDSCFILITDEVIILEDTVHIENRIFLVGKQFQQSKDFYTYPFPSSTLSILSVSQLNENVRILSMSEIKAKCWLIPDHNSFLCVPLLHTFPVFQALQSS</sequence>
<evidence type="ECO:0000313" key="2">
    <source>
        <dbReference type="Proteomes" id="UP000279307"/>
    </source>
</evidence>
<reference evidence="1 2" key="1">
    <citation type="journal article" date="2018" name="Genome Res.">
        <title>The genomic architecture and molecular evolution of ant odorant receptors.</title>
        <authorList>
            <person name="McKenzie S.K."/>
            <person name="Kronauer D.J.C."/>
        </authorList>
    </citation>
    <scope>NUCLEOTIDE SEQUENCE [LARGE SCALE GENOMIC DNA]</scope>
    <source>
        <strain evidence="1">Clonal line C1</strain>
    </source>
</reference>
<dbReference type="Proteomes" id="UP000279307">
    <property type="component" value="Chromosome 2"/>
</dbReference>
<protein>
    <submittedName>
        <fullName evidence="1">Uncharacterized protein</fullName>
    </submittedName>
</protein>
<dbReference type="AlphaFoldDB" id="A0A3L8E075"/>
<dbReference type="PANTHER" id="PTHR33053">
    <property type="entry name" value="PROTEIN, PUTATIVE-RELATED"/>
    <property type="match status" value="1"/>
</dbReference>
<comment type="caution">
    <text evidence="1">The sequence shown here is derived from an EMBL/GenBank/DDBJ whole genome shotgun (WGS) entry which is preliminary data.</text>
</comment>
<dbReference type="EMBL" id="QOIP01000002">
    <property type="protein sequence ID" value="RLU26026.1"/>
    <property type="molecule type" value="Genomic_DNA"/>
</dbReference>